<reference evidence="2 3" key="1">
    <citation type="journal article" date="2023" name="Plants (Basel)">
        <title>Bridging the Gap: Combining Genomics and Transcriptomics Approaches to Understand Stylosanthes scabra, an Orphan Legume from the Brazilian Caatinga.</title>
        <authorList>
            <person name="Ferreira-Neto J.R.C."/>
            <person name="da Silva M.D."/>
            <person name="Binneck E."/>
            <person name="de Melo N.F."/>
            <person name="da Silva R.H."/>
            <person name="de Melo A.L.T.M."/>
            <person name="Pandolfi V."/>
            <person name="Bustamante F.O."/>
            <person name="Brasileiro-Vidal A.C."/>
            <person name="Benko-Iseppon A.M."/>
        </authorList>
    </citation>
    <scope>NUCLEOTIDE SEQUENCE [LARGE SCALE GENOMIC DNA]</scope>
    <source>
        <tissue evidence="2">Leaves</tissue>
    </source>
</reference>
<evidence type="ECO:0000313" key="3">
    <source>
        <dbReference type="Proteomes" id="UP001341840"/>
    </source>
</evidence>
<organism evidence="2 3">
    <name type="scientific">Stylosanthes scabra</name>
    <dbReference type="NCBI Taxonomy" id="79078"/>
    <lineage>
        <taxon>Eukaryota</taxon>
        <taxon>Viridiplantae</taxon>
        <taxon>Streptophyta</taxon>
        <taxon>Embryophyta</taxon>
        <taxon>Tracheophyta</taxon>
        <taxon>Spermatophyta</taxon>
        <taxon>Magnoliopsida</taxon>
        <taxon>eudicotyledons</taxon>
        <taxon>Gunneridae</taxon>
        <taxon>Pentapetalae</taxon>
        <taxon>rosids</taxon>
        <taxon>fabids</taxon>
        <taxon>Fabales</taxon>
        <taxon>Fabaceae</taxon>
        <taxon>Papilionoideae</taxon>
        <taxon>50 kb inversion clade</taxon>
        <taxon>dalbergioids sensu lato</taxon>
        <taxon>Dalbergieae</taxon>
        <taxon>Pterocarpus clade</taxon>
        <taxon>Stylosanthes</taxon>
    </lineage>
</organism>
<dbReference type="EMBL" id="JASCZI010031058">
    <property type="protein sequence ID" value="MED6125815.1"/>
    <property type="molecule type" value="Genomic_DNA"/>
</dbReference>
<feature type="compositionally biased region" description="Basic and acidic residues" evidence="1">
    <location>
        <begin position="69"/>
        <end position="79"/>
    </location>
</feature>
<feature type="region of interest" description="Disordered" evidence="1">
    <location>
        <begin position="59"/>
        <end position="83"/>
    </location>
</feature>
<accession>A0ABU6RP59</accession>
<sequence length="134" mass="15492">MPKRIEKLKIWIVLRLGWGLGPMEWFITWQLEPKNSGLFDQKPILNSCLNETNELKKKKCKRKLRKQEKRGTEKTKLQEQNRALTPRRHYPCLGVAELASILSPIQHSTPRRNARCLGMNGAARKLALHQGLDA</sequence>
<evidence type="ECO:0000256" key="1">
    <source>
        <dbReference type="SAM" id="MobiDB-lite"/>
    </source>
</evidence>
<gene>
    <name evidence="2" type="ORF">PIB30_072203</name>
</gene>
<keyword evidence="3" id="KW-1185">Reference proteome</keyword>
<dbReference type="Proteomes" id="UP001341840">
    <property type="component" value="Unassembled WGS sequence"/>
</dbReference>
<proteinExistence type="predicted"/>
<name>A0ABU6RP59_9FABA</name>
<evidence type="ECO:0000313" key="2">
    <source>
        <dbReference type="EMBL" id="MED6125815.1"/>
    </source>
</evidence>
<feature type="compositionally biased region" description="Basic residues" evidence="1">
    <location>
        <begin position="59"/>
        <end position="68"/>
    </location>
</feature>
<protein>
    <submittedName>
        <fullName evidence="2">Uncharacterized protein</fullName>
    </submittedName>
</protein>
<comment type="caution">
    <text evidence="2">The sequence shown here is derived from an EMBL/GenBank/DDBJ whole genome shotgun (WGS) entry which is preliminary data.</text>
</comment>